<protein>
    <submittedName>
        <fullName evidence="1">Uncharacterized protein</fullName>
    </submittedName>
</protein>
<dbReference type="EMBL" id="ATBP01000666">
    <property type="protein sequence ID" value="ETR69350.1"/>
    <property type="molecule type" value="Genomic_DNA"/>
</dbReference>
<proteinExistence type="predicted"/>
<dbReference type="Pfam" id="PF14103">
    <property type="entry name" value="DUF4276"/>
    <property type="match status" value="1"/>
</dbReference>
<evidence type="ECO:0000313" key="2">
    <source>
        <dbReference type="Proteomes" id="UP000189670"/>
    </source>
</evidence>
<evidence type="ECO:0000313" key="1">
    <source>
        <dbReference type="EMBL" id="ETR69350.1"/>
    </source>
</evidence>
<sequence length="148" mass="16830">MTDIRHRLLGEKTAYCTTFIDFYGLPSNFPGKKEAVVCADLDKKVSCICNSVNKKVENIIGDNARRFIPYVQMHEFEALLFSNPKEFAMGIDRKDMEAKLQKIRNSFTTPEEINDNSSTAPSKRIKNLMQDYEKPLHGILAALEIGLQ</sequence>
<comment type="caution">
    <text evidence="1">The sequence shown here is derived from an EMBL/GenBank/DDBJ whole genome shotgun (WGS) entry which is preliminary data.</text>
</comment>
<name>A0A1V1P3F0_9BACT</name>
<dbReference type="Proteomes" id="UP000189670">
    <property type="component" value="Unassembled WGS sequence"/>
</dbReference>
<organism evidence="1 2">
    <name type="scientific">Candidatus Magnetoglobus multicellularis str. Araruama</name>
    <dbReference type="NCBI Taxonomy" id="890399"/>
    <lineage>
        <taxon>Bacteria</taxon>
        <taxon>Pseudomonadati</taxon>
        <taxon>Thermodesulfobacteriota</taxon>
        <taxon>Desulfobacteria</taxon>
        <taxon>Desulfobacterales</taxon>
        <taxon>Desulfobacteraceae</taxon>
        <taxon>Candidatus Magnetoglobus</taxon>
    </lineage>
</organism>
<accession>A0A1V1P3F0</accession>
<dbReference type="InterPro" id="IPR025455">
    <property type="entry name" value="DUF4276"/>
</dbReference>
<dbReference type="AlphaFoldDB" id="A0A1V1P3F0"/>
<reference evidence="2" key="1">
    <citation type="submission" date="2012-11" db="EMBL/GenBank/DDBJ databases">
        <authorList>
            <person name="Lucero-Rivera Y.E."/>
            <person name="Tovar-Ramirez D."/>
        </authorList>
    </citation>
    <scope>NUCLEOTIDE SEQUENCE [LARGE SCALE GENOMIC DNA]</scope>
    <source>
        <strain evidence="2">Araruama</strain>
    </source>
</reference>
<gene>
    <name evidence="1" type="ORF">OMM_09676</name>
</gene>